<gene>
    <name evidence="2" type="ORF">S01H4_25143</name>
</gene>
<comment type="caution">
    <text evidence="2">The sequence shown here is derived from an EMBL/GenBank/DDBJ whole genome shotgun (WGS) entry which is preliminary data.</text>
</comment>
<sequence length="59" mass="6227">MEPRKQTILFVLIAVIATAGIVAGITYVIMAPPPEEGETDALEIYHWWTSGGEAAAVGA</sequence>
<keyword evidence="1" id="KW-0812">Transmembrane</keyword>
<evidence type="ECO:0000313" key="2">
    <source>
        <dbReference type="EMBL" id="GAG89537.1"/>
    </source>
</evidence>
<organism evidence="2">
    <name type="scientific">marine sediment metagenome</name>
    <dbReference type="NCBI Taxonomy" id="412755"/>
    <lineage>
        <taxon>unclassified sequences</taxon>
        <taxon>metagenomes</taxon>
        <taxon>ecological metagenomes</taxon>
    </lineage>
</organism>
<evidence type="ECO:0000256" key="1">
    <source>
        <dbReference type="SAM" id="Phobius"/>
    </source>
</evidence>
<dbReference type="AlphaFoldDB" id="X1C8E2"/>
<dbReference type="EMBL" id="BART01011921">
    <property type="protein sequence ID" value="GAG89537.1"/>
    <property type="molecule type" value="Genomic_DNA"/>
</dbReference>
<keyword evidence="1" id="KW-1133">Transmembrane helix</keyword>
<name>X1C8E2_9ZZZZ</name>
<feature type="transmembrane region" description="Helical" evidence="1">
    <location>
        <begin position="7"/>
        <end position="30"/>
    </location>
</feature>
<proteinExistence type="predicted"/>
<protein>
    <submittedName>
        <fullName evidence="2">Uncharacterized protein</fullName>
    </submittedName>
</protein>
<accession>X1C8E2</accession>
<keyword evidence="1" id="KW-0472">Membrane</keyword>
<reference evidence="2" key="1">
    <citation type="journal article" date="2014" name="Front. Microbiol.">
        <title>High frequency of phylogenetically diverse reductive dehalogenase-homologous genes in deep subseafloor sedimentary metagenomes.</title>
        <authorList>
            <person name="Kawai M."/>
            <person name="Futagami T."/>
            <person name="Toyoda A."/>
            <person name="Takaki Y."/>
            <person name="Nishi S."/>
            <person name="Hori S."/>
            <person name="Arai W."/>
            <person name="Tsubouchi T."/>
            <person name="Morono Y."/>
            <person name="Uchiyama I."/>
            <person name="Ito T."/>
            <person name="Fujiyama A."/>
            <person name="Inagaki F."/>
            <person name="Takami H."/>
        </authorList>
    </citation>
    <scope>NUCLEOTIDE SEQUENCE</scope>
    <source>
        <strain evidence="2">Expedition CK06-06</strain>
    </source>
</reference>
<feature type="non-terminal residue" evidence="2">
    <location>
        <position position="59"/>
    </location>
</feature>